<dbReference type="PANTHER" id="PTHR43464:SF19">
    <property type="entry name" value="UBIQUINONE BIOSYNTHESIS O-METHYLTRANSFERASE, MITOCHONDRIAL"/>
    <property type="match status" value="1"/>
</dbReference>
<keyword evidence="1 5" id="KW-0489">Methyltransferase</keyword>
<dbReference type="InterPro" id="IPR029063">
    <property type="entry name" value="SAM-dependent_MTases_sf"/>
</dbReference>
<feature type="domain" description="Methyltransferase" evidence="4">
    <location>
        <begin position="46"/>
        <end position="137"/>
    </location>
</feature>
<dbReference type="CDD" id="cd02440">
    <property type="entry name" value="AdoMet_MTases"/>
    <property type="match status" value="1"/>
</dbReference>
<dbReference type="InterPro" id="IPR041698">
    <property type="entry name" value="Methyltransf_25"/>
</dbReference>
<dbReference type="GO" id="GO:0032259">
    <property type="term" value="P:methylation"/>
    <property type="evidence" value="ECO:0007669"/>
    <property type="project" value="UniProtKB-KW"/>
</dbReference>
<comment type="caution">
    <text evidence="5">The sequence shown here is derived from an EMBL/GenBank/DDBJ whole genome shotgun (WGS) entry which is preliminary data.</text>
</comment>
<dbReference type="Pfam" id="PF13649">
    <property type="entry name" value="Methyltransf_25"/>
    <property type="match status" value="1"/>
</dbReference>
<reference evidence="5 6" key="1">
    <citation type="submission" date="2018-12" db="EMBL/GenBank/DDBJ databases">
        <title>Glycomyces sp. YIM 121974 draft genome.</title>
        <authorList>
            <person name="Li Q."/>
        </authorList>
    </citation>
    <scope>NUCLEOTIDE SEQUENCE [LARGE SCALE GENOMIC DNA]</scope>
    <source>
        <strain evidence="5 6">YIM 121974</strain>
    </source>
</reference>
<dbReference type="Gene3D" id="3.40.50.150">
    <property type="entry name" value="Vaccinia Virus protein VP39"/>
    <property type="match status" value="1"/>
</dbReference>
<dbReference type="RefSeq" id="WP_125245826.1">
    <property type="nucleotide sequence ID" value="NZ_RSEB01000001.1"/>
</dbReference>
<dbReference type="SUPFAM" id="SSF53335">
    <property type="entry name" value="S-adenosyl-L-methionine-dependent methyltransferases"/>
    <property type="match status" value="1"/>
</dbReference>
<dbReference type="EMBL" id="RSEB01000001">
    <property type="protein sequence ID" value="RRS01348.1"/>
    <property type="molecule type" value="Genomic_DNA"/>
</dbReference>
<evidence type="ECO:0000313" key="6">
    <source>
        <dbReference type="Proteomes" id="UP000277256"/>
    </source>
</evidence>
<organism evidence="5 6">
    <name type="scientific">Glycomyces terrestris</name>
    <dbReference type="NCBI Taxonomy" id="2493553"/>
    <lineage>
        <taxon>Bacteria</taxon>
        <taxon>Bacillati</taxon>
        <taxon>Actinomycetota</taxon>
        <taxon>Actinomycetes</taxon>
        <taxon>Glycomycetales</taxon>
        <taxon>Glycomycetaceae</taxon>
        <taxon>Glycomyces</taxon>
    </lineage>
</organism>
<evidence type="ECO:0000313" key="5">
    <source>
        <dbReference type="EMBL" id="RRS01348.1"/>
    </source>
</evidence>
<evidence type="ECO:0000256" key="1">
    <source>
        <dbReference type="ARBA" id="ARBA00022603"/>
    </source>
</evidence>
<dbReference type="PANTHER" id="PTHR43464">
    <property type="entry name" value="METHYLTRANSFERASE"/>
    <property type="match status" value="1"/>
</dbReference>
<dbReference type="OrthoDB" id="9786503at2"/>
<keyword evidence="2 5" id="KW-0808">Transferase</keyword>
<proteinExistence type="predicted"/>
<evidence type="ECO:0000259" key="4">
    <source>
        <dbReference type="Pfam" id="PF13649"/>
    </source>
</evidence>
<dbReference type="Proteomes" id="UP000277256">
    <property type="component" value="Unassembled WGS sequence"/>
</dbReference>
<keyword evidence="3" id="KW-0949">S-adenosyl-L-methionine</keyword>
<dbReference type="AlphaFoldDB" id="A0A426V3F0"/>
<evidence type="ECO:0000256" key="2">
    <source>
        <dbReference type="ARBA" id="ARBA00022679"/>
    </source>
</evidence>
<accession>A0A426V3F0</accession>
<sequence length="205" mass="22459">MHDAPRHEFDQDYWDRHWSQRRGPGERAPHPHLARETAGLAPGTALDAGCGTGTEALWLAARGWRVTGVDIAARALRLAAERAAALPHPGSVEWVEADLTTWEPGRRFDLVTTAYAHPAMPHRDFYRRLADWVAPGGTLLIVGHLHTDTARADHPAPALVTLADLTASVAPLRIETAEEHTRTVDGPGGHRHVLRDAVVRAARPR</sequence>
<name>A0A426V3F0_9ACTN</name>
<dbReference type="GO" id="GO:0008168">
    <property type="term" value="F:methyltransferase activity"/>
    <property type="evidence" value="ECO:0007669"/>
    <property type="project" value="UniProtKB-KW"/>
</dbReference>
<keyword evidence="6" id="KW-1185">Reference proteome</keyword>
<evidence type="ECO:0000256" key="3">
    <source>
        <dbReference type="ARBA" id="ARBA00022691"/>
    </source>
</evidence>
<protein>
    <submittedName>
        <fullName evidence="5">Class I SAM-dependent methyltransferase</fullName>
    </submittedName>
</protein>
<gene>
    <name evidence="5" type="ORF">EIW28_00790</name>
</gene>